<gene>
    <name evidence="5" type="ORF">D2T30_18440</name>
</gene>
<dbReference type="NCBIfam" id="NF005559">
    <property type="entry name" value="PRK07231.1"/>
    <property type="match status" value="1"/>
</dbReference>
<feature type="domain" description="Ketoreductase" evidence="4">
    <location>
        <begin position="7"/>
        <end position="183"/>
    </location>
</feature>
<dbReference type="GO" id="GO:0016491">
    <property type="term" value="F:oxidoreductase activity"/>
    <property type="evidence" value="ECO:0007669"/>
    <property type="project" value="UniProtKB-KW"/>
</dbReference>
<dbReference type="RefSeq" id="WP_128210092.1">
    <property type="nucleotide sequence ID" value="NZ_JBHRSO010000005.1"/>
</dbReference>
<evidence type="ECO:0000256" key="2">
    <source>
        <dbReference type="ARBA" id="ARBA00023002"/>
    </source>
</evidence>
<dbReference type="PANTHER" id="PTHR24321">
    <property type="entry name" value="DEHYDROGENASES, SHORT CHAIN"/>
    <property type="match status" value="1"/>
</dbReference>
<reference evidence="5 6" key="2">
    <citation type="submission" date="2019-01" db="EMBL/GenBank/DDBJ databases">
        <authorList>
            <person name="Li Y."/>
        </authorList>
    </citation>
    <scope>NUCLEOTIDE SEQUENCE [LARGE SCALE GENOMIC DNA]</scope>
    <source>
        <strain evidence="5 6">SK2B-1</strain>
    </source>
</reference>
<keyword evidence="2" id="KW-0560">Oxidoreductase</keyword>
<comment type="caution">
    <text evidence="5">The sequence shown here is derived from an EMBL/GenBank/DDBJ whole genome shotgun (WGS) entry which is preliminary data.</text>
</comment>
<dbReference type="Proteomes" id="UP000284476">
    <property type="component" value="Unassembled WGS sequence"/>
</dbReference>
<comment type="similarity">
    <text evidence="1">Belongs to the short-chain dehydrogenases/reductases (SDR) family.</text>
</comment>
<dbReference type="InterPro" id="IPR002347">
    <property type="entry name" value="SDR_fam"/>
</dbReference>
<organism evidence="5 6">
    <name type="scientific">Paenirhodobacter populi</name>
    <dbReference type="NCBI Taxonomy" id="2306993"/>
    <lineage>
        <taxon>Bacteria</taxon>
        <taxon>Pseudomonadati</taxon>
        <taxon>Pseudomonadota</taxon>
        <taxon>Alphaproteobacteria</taxon>
        <taxon>Rhodobacterales</taxon>
        <taxon>Rhodobacter group</taxon>
        <taxon>Paenirhodobacter</taxon>
    </lineage>
</organism>
<dbReference type="PRINTS" id="PR00081">
    <property type="entry name" value="GDHRDH"/>
</dbReference>
<dbReference type="SUPFAM" id="SSF51735">
    <property type="entry name" value="NAD(P)-binding Rossmann-fold domains"/>
    <property type="match status" value="1"/>
</dbReference>
<dbReference type="InterPro" id="IPR057326">
    <property type="entry name" value="KR_dom"/>
</dbReference>
<dbReference type="EMBL" id="SAUZ01000025">
    <property type="protein sequence ID" value="RWR17723.1"/>
    <property type="molecule type" value="Genomic_DNA"/>
</dbReference>
<evidence type="ECO:0000259" key="4">
    <source>
        <dbReference type="SMART" id="SM00822"/>
    </source>
</evidence>
<name>A0A443JBI7_9RHOB</name>
<sequence length="253" mass="26598">MQRFETKTVVITGAASGMGRAAVHRFSQEGANVVALDIDEAGLKETVETLDPARTATQLCDTSDEAAVKAAIDTAARTFGGIDILINNAGIAVQGDVETTDFETFRKVFAVNVDGYFLMAKHAMPFLLKSGGAIVMTSSVSGIGGDWNMLAYDASKGAVSNLVRAMAMDYGPRGVRVNAIAPTATKTPLAEGTTEDPEITKAFMDRLSIRRYGTPEDMAAAMAFLASEDASYITGVILPVDGGMSASNGQPRQ</sequence>
<dbReference type="SMART" id="SM00822">
    <property type="entry name" value="PKS_KR"/>
    <property type="match status" value="1"/>
</dbReference>
<evidence type="ECO:0000256" key="3">
    <source>
        <dbReference type="ARBA" id="ARBA00023027"/>
    </source>
</evidence>
<evidence type="ECO:0000313" key="5">
    <source>
        <dbReference type="EMBL" id="RWR17723.1"/>
    </source>
</evidence>
<dbReference type="Gene3D" id="3.40.50.720">
    <property type="entry name" value="NAD(P)-binding Rossmann-like Domain"/>
    <property type="match status" value="1"/>
</dbReference>
<evidence type="ECO:0000313" key="6">
    <source>
        <dbReference type="Proteomes" id="UP000284476"/>
    </source>
</evidence>
<accession>A0A443JBI7</accession>
<proteinExistence type="inferred from homology"/>
<dbReference type="Pfam" id="PF13561">
    <property type="entry name" value="adh_short_C2"/>
    <property type="match status" value="1"/>
</dbReference>
<dbReference type="FunFam" id="3.40.50.720:FF:000084">
    <property type="entry name" value="Short-chain dehydrogenase reductase"/>
    <property type="match status" value="1"/>
</dbReference>
<dbReference type="CDD" id="cd05233">
    <property type="entry name" value="SDR_c"/>
    <property type="match status" value="1"/>
</dbReference>
<dbReference type="PANTHER" id="PTHR24321:SF8">
    <property type="entry name" value="ESTRADIOL 17-BETA-DEHYDROGENASE 8-RELATED"/>
    <property type="match status" value="1"/>
</dbReference>
<protein>
    <submittedName>
        <fullName evidence="5">SDR family oxidoreductase</fullName>
    </submittedName>
</protein>
<dbReference type="InterPro" id="IPR036291">
    <property type="entry name" value="NAD(P)-bd_dom_sf"/>
</dbReference>
<reference evidence="5 6" key="1">
    <citation type="submission" date="2019-01" db="EMBL/GenBank/DDBJ databases">
        <title>Sinorhodobacter populi sp. nov. isolated from the symptomatic bark tissue of Populus euramericana canker.</title>
        <authorList>
            <person name="Xu G."/>
        </authorList>
    </citation>
    <scope>NUCLEOTIDE SEQUENCE [LARGE SCALE GENOMIC DNA]</scope>
    <source>
        <strain evidence="5 6">SK2B-1</strain>
    </source>
</reference>
<keyword evidence="3" id="KW-0520">NAD</keyword>
<dbReference type="AlphaFoldDB" id="A0A443JBI7"/>
<dbReference type="PRINTS" id="PR00080">
    <property type="entry name" value="SDRFAMILY"/>
</dbReference>
<evidence type="ECO:0000256" key="1">
    <source>
        <dbReference type="ARBA" id="ARBA00006484"/>
    </source>
</evidence>